<dbReference type="AlphaFoldDB" id="X0S4Q1"/>
<dbReference type="PROSITE" id="PS50928">
    <property type="entry name" value="ABC_TM1"/>
    <property type="match status" value="1"/>
</dbReference>
<feature type="transmembrane region" description="Helical" evidence="7">
    <location>
        <begin position="334"/>
        <end position="354"/>
    </location>
</feature>
<organism evidence="9">
    <name type="scientific">marine sediment metagenome</name>
    <dbReference type="NCBI Taxonomy" id="412755"/>
    <lineage>
        <taxon>unclassified sequences</taxon>
        <taxon>metagenomes</taxon>
        <taxon>ecological metagenomes</taxon>
    </lineage>
</organism>
<accession>X0S4Q1</accession>
<sequence>RNLMSDVKSPITSVALTLIAWPLGIVLGLAFARWVGQLRDILITSTGLNVLGFIVSLLVTWFTARWAIPPEETEQPSLPVRAARILALIIVAISLILALYLLANLLFIIGEALMDVLGPLAFIGFFTAQIGEVLRMTTPAVVALAGAAVFGSVFGKLGVALTERYSLSSIRIINFVIAAIAGGLLFAIIGAGIEWLYQVADPMKTLWIPAALGAISGGLLSLRYDPEDLVPIGSIIYIFMRTILNAVRAIEPLIYVIIFVVWVGIGPFAGALALALHTIAALTKLYSEQVECIAPGPLEAVTATGANRLQTIVYAVVPQIIPPYISFTMYRWDINVRMSTIIGFAGGGGIGFLLQQNIRLLNYRGAAVQMLAIAIVVATMDYTSAAIRQRFV</sequence>
<feature type="non-terminal residue" evidence="9">
    <location>
        <position position="1"/>
    </location>
</feature>
<dbReference type="GO" id="GO:0005886">
    <property type="term" value="C:plasma membrane"/>
    <property type="evidence" value="ECO:0007669"/>
    <property type="project" value="UniProtKB-SubCell"/>
</dbReference>
<dbReference type="SUPFAM" id="SSF161098">
    <property type="entry name" value="MetI-like"/>
    <property type="match status" value="1"/>
</dbReference>
<dbReference type="Gene3D" id="1.10.3720.10">
    <property type="entry name" value="MetI-like"/>
    <property type="match status" value="1"/>
</dbReference>
<evidence type="ECO:0000256" key="6">
    <source>
        <dbReference type="ARBA" id="ARBA00023136"/>
    </source>
</evidence>
<comment type="subcellular location">
    <subcellularLocation>
        <location evidence="1">Cell membrane</location>
        <topology evidence="1">Multi-pass membrane protein</topology>
    </subcellularLocation>
</comment>
<feature type="transmembrane region" description="Helical" evidence="7">
    <location>
        <begin position="172"/>
        <end position="193"/>
    </location>
</feature>
<evidence type="ECO:0000256" key="7">
    <source>
        <dbReference type="SAM" id="Phobius"/>
    </source>
</evidence>
<dbReference type="PANTHER" id="PTHR30043">
    <property type="entry name" value="PHOSPHONATES TRANSPORT SYSTEM PERMEASE PROTEIN"/>
    <property type="match status" value="1"/>
</dbReference>
<dbReference type="GO" id="GO:0055085">
    <property type="term" value="P:transmembrane transport"/>
    <property type="evidence" value="ECO:0007669"/>
    <property type="project" value="InterPro"/>
</dbReference>
<feature type="transmembrane region" description="Helical" evidence="7">
    <location>
        <begin position="12"/>
        <end position="34"/>
    </location>
</feature>
<feature type="transmembrane region" description="Helical" evidence="7">
    <location>
        <begin position="205"/>
        <end position="222"/>
    </location>
</feature>
<evidence type="ECO:0000256" key="1">
    <source>
        <dbReference type="ARBA" id="ARBA00004651"/>
    </source>
</evidence>
<proteinExistence type="predicted"/>
<reference evidence="9" key="1">
    <citation type="journal article" date="2014" name="Front. Microbiol.">
        <title>High frequency of phylogenetically diverse reductive dehalogenase-homologous genes in deep subseafloor sedimentary metagenomes.</title>
        <authorList>
            <person name="Kawai M."/>
            <person name="Futagami T."/>
            <person name="Toyoda A."/>
            <person name="Takaki Y."/>
            <person name="Nishi S."/>
            <person name="Hori S."/>
            <person name="Arai W."/>
            <person name="Tsubouchi T."/>
            <person name="Morono Y."/>
            <person name="Uchiyama I."/>
            <person name="Ito T."/>
            <person name="Fujiyama A."/>
            <person name="Inagaki F."/>
            <person name="Takami H."/>
        </authorList>
    </citation>
    <scope>NUCLEOTIDE SEQUENCE</scope>
    <source>
        <strain evidence="9">Expedition CK06-06</strain>
    </source>
</reference>
<feature type="transmembrane region" description="Helical" evidence="7">
    <location>
        <begin position="116"/>
        <end position="134"/>
    </location>
</feature>
<feature type="transmembrane region" description="Helical" evidence="7">
    <location>
        <begin position="140"/>
        <end position="160"/>
    </location>
</feature>
<keyword evidence="2" id="KW-0813">Transport</keyword>
<keyword evidence="5 7" id="KW-1133">Transmembrane helix</keyword>
<dbReference type="PANTHER" id="PTHR30043:SF1">
    <property type="entry name" value="ABC TRANSPORT SYSTEM PERMEASE PROTEIN P69"/>
    <property type="match status" value="1"/>
</dbReference>
<feature type="transmembrane region" description="Helical" evidence="7">
    <location>
        <begin position="82"/>
        <end position="109"/>
    </location>
</feature>
<evidence type="ECO:0000256" key="5">
    <source>
        <dbReference type="ARBA" id="ARBA00022989"/>
    </source>
</evidence>
<gene>
    <name evidence="9" type="ORF">S01H1_05023</name>
</gene>
<dbReference type="EMBL" id="BARS01002620">
    <property type="protein sequence ID" value="GAF70226.1"/>
    <property type="molecule type" value="Genomic_DNA"/>
</dbReference>
<feature type="transmembrane region" description="Helical" evidence="7">
    <location>
        <begin position="229"/>
        <end position="247"/>
    </location>
</feature>
<name>X0S4Q1_9ZZZZ</name>
<evidence type="ECO:0000256" key="2">
    <source>
        <dbReference type="ARBA" id="ARBA00022448"/>
    </source>
</evidence>
<evidence type="ECO:0000313" key="9">
    <source>
        <dbReference type="EMBL" id="GAF70226.1"/>
    </source>
</evidence>
<evidence type="ECO:0000259" key="8">
    <source>
        <dbReference type="PROSITE" id="PS50928"/>
    </source>
</evidence>
<dbReference type="Pfam" id="PF00528">
    <property type="entry name" value="BPD_transp_1"/>
    <property type="match status" value="1"/>
</dbReference>
<keyword evidence="6 7" id="KW-0472">Membrane</keyword>
<protein>
    <recommendedName>
        <fullName evidence="8">ABC transmembrane type-1 domain-containing protein</fullName>
    </recommendedName>
</protein>
<feature type="transmembrane region" description="Helical" evidence="7">
    <location>
        <begin position="366"/>
        <end position="387"/>
    </location>
</feature>
<dbReference type="InterPro" id="IPR035906">
    <property type="entry name" value="MetI-like_sf"/>
</dbReference>
<feature type="transmembrane region" description="Helical" evidence="7">
    <location>
        <begin position="41"/>
        <end position="62"/>
    </location>
</feature>
<feature type="transmembrane region" description="Helical" evidence="7">
    <location>
        <begin position="253"/>
        <end position="276"/>
    </location>
</feature>
<keyword evidence="4 7" id="KW-0812">Transmembrane</keyword>
<evidence type="ECO:0000256" key="3">
    <source>
        <dbReference type="ARBA" id="ARBA00022475"/>
    </source>
</evidence>
<dbReference type="InterPro" id="IPR000515">
    <property type="entry name" value="MetI-like"/>
</dbReference>
<feature type="domain" description="ABC transmembrane type-1" evidence="8">
    <location>
        <begin position="199"/>
        <end position="384"/>
    </location>
</feature>
<evidence type="ECO:0000256" key="4">
    <source>
        <dbReference type="ARBA" id="ARBA00022692"/>
    </source>
</evidence>
<keyword evidence="3" id="KW-1003">Cell membrane</keyword>
<comment type="caution">
    <text evidence="9">The sequence shown here is derived from an EMBL/GenBank/DDBJ whole genome shotgun (WGS) entry which is preliminary data.</text>
</comment>